<comment type="caution">
    <text evidence="1">The sequence shown here is derived from an EMBL/GenBank/DDBJ whole genome shotgun (WGS) entry which is preliminary data.</text>
</comment>
<keyword evidence="2" id="KW-1185">Reference proteome</keyword>
<gene>
    <name evidence="1" type="ORF">GCM10022276_12480</name>
</gene>
<name>A0ABP7L5V9_9SPHN</name>
<protein>
    <recommendedName>
        <fullName evidence="3">DUF4304 domain-containing protein</fullName>
    </recommendedName>
</protein>
<evidence type="ECO:0000313" key="2">
    <source>
        <dbReference type="Proteomes" id="UP001500827"/>
    </source>
</evidence>
<sequence>MGVKITRAQESARHAYRRALEKAVRGASKGSGWRAIEGCLFREDSGWFVSVCPSVYIYEQSTKVSISAKPMTIDPIFWDMVGLLENKNAPLSFRLNGAWTCRPPHIDEVSIEEHEDVAVVAGRLLAAANEHLANVVRRWSVEEFLELCRASGGTNDSYLPCVVSTLVALGREHEALETCKSAKERDISGGFHAPEGTFMEMATRWISASMANATRH</sequence>
<dbReference type="EMBL" id="BAABBM010000001">
    <property type="protein sequence ID" value="GAA3894869.1"/>
    <property type="molecule type" value="Genomic_DNA"/>
</dbReference>
<evidence type="ECO:0000313" key="1">
    <source>
        <dbReference type="EMBL" id="GAA3894869.1"/>
    </source>
</evidence>
<organism evidence="1 2">
    <name type="scientific">Sphingomonas limnosediminicola</name>
    <dbReference type="NCBI Taxonomy" id="940133"/>
    <lineage>
        <taxon>Bacteria</taxon>
        <taxon>Pseudomonadati</taxon>
        <taxon>Pseudomonadota</taxon>
        <taxon>Alphaproteobacteria</taxon>
        <taxon>Sphingomonadales</taxon>
        <taxon>Sphingomonadaceae</taxon>
        <taxon>Sphingomonas</taxon>
    </lineage>
</organism>
<dbReference type="Proteomes" id="UP001500827">
    <property type="component" value="Unassembled WGS sequence"/>
</dbReference>
<evidence type="ECO:0008006" key="3">
    <source>
        <dbReference type="Google" id="ProtNLM"/>
    </source>
</evidence>
<accession>A0ABP7L5V9</accession>
<proteinExistence type="predicted"/>
<reference evidence="2" key="1">
    <citation type="journal article" date="2019" name="Int. J. Syst. Evol. Microbiol.">
        <title>The Global Catalogue of Microorganisms (GCM) 10K type strain sequencing project: providing services to taxonomists for standard genome sequencing and annotation.</title>
        <authorList>
            <consortium name="The Broad Institute Genomics Platform"/>
            <consortium name="The Broad Institute Genome Sequencing Center for Infectious Disease"/>
            <person name="Wu L."/>
            <person name="Ma J."/>
        </authorList>
    </citation>
    <scope>NUCLEOTIDE SEQUENCE [LARGE SCALE GENOMIC DNA]</scope>
    <source>
        <strain evidence="2">JCM 17543</strain>
    </source>
</reference>
<dbReference type="RefSeq" id="WP_344698814.1">
    <property type="nucleotide sequence ID" value="NZ_BAABBM010000001.1"/>
</dbReference>